<comment type="similarity">
    <text evidence="1 2">Belongs to the outer membrane factor (OMF) (TC 1.B.17) family.</text>
</comment>
<dbReference type="InterPro" id="IPR003423">
    <property type="entry name" value="OMP_efflux"/>
</dbReference>
<evidence type="ECO:0000256" key="1">
    <source>
        <dbReference type="ARBA" id="ARBA00007613"/>
    </source>
</evidence>
<dbReference type="SUPFAM" id="SSF56954">
    <property type="entry name" value="Outer membrane efflux proteins (OEP)"/>
    <property type="match status" value="1"/>
</dbReference>
<gene>
    <name evidence="4" type="ORF">MCNOR_1203</name>
</gene>
<evidence type="ECO:0000256" key="2">
    <source>
        <dbReference type="RuleBase" id="RU362097"/>
    </source>
</evidence>
<proteinExistence type="inferred from homology"/>
<evidence type="ECO:0000256" key="3">
    <source>
        <dbReference type="SAM" id="MobiDB-lite"/>
    </source>
</evidence>
<dbReference type="PANTHER" id="PTHR30203:SF33">
    <property type="entry name" value="BLR4455 PROTEIN"/>
    <property type="match status" value="1"/>
</dbReference>
<dbReference type="Gene3D" id="1.20.1600.10">
    <property type="entry name" value="Outer membrane efflux proteins (OEP)"/>
    <property type="match status" value="1"/>
</dbReference>
<dbReference type="GO" id="GO:0015562">
    <property type="term" value="F:efflux transmembrane transporter activity"/>
    <property type="evidence" value="ECO:0007669"/>
    <property type="project" value="InterPro"/>
</dbReference>
<dbReference type="AlphaFoldDB" id="A0AA35XUJ9"/>
<sequence length="539" mass="59987">MMDMGSRMKPAASRIFRTRMRRSSLIPLILHLSACVDGPAVDLAPPYEPAQFVVPDSWHGSSPFVEAKPSDGELRPDWWKLFNDPVLTQLEEQAMAANADLQAAAERFVQARDMMMKVRSRLIPQFGLEFGASDNRQSVNTLFRAPNAPIEQSDYYSGGLASWEPDFWSAIRNRIRAEIYQAEQRAAEYGLARLSLQAEIATDYFTLRGYDAQDSVYKQSIAYYKKSLEIVDAQYKGAIVPQLDVARAEYLLHSTEAKELDIQGRRQVTEHAIAILVNKAPAAFSIAPVDELPSPEFTIPQTIPATLLERRPDIAQMERQMAQANRAIGIARAAFFPNVVFKASGGYENGSMNLIALANSYWSYGASVSIPLFQGGLRRAQLQQSWSAYRETEDKYRATVLNAFREVENGLSLTNRLSVAADRQDEAVKAALKTQNLTMELYLGGLITSLDLIYAQINTLTARIDAVVLKTERLKNTIALIRALGGGWNRKQLPADDQIQPFGVFEEYGNAGKPAPAGGIDVPADDNRLNNDLTRPFKQ</sequence>
<name>A0AA35XUJ9_METCP</name>
<organism evidence="4 5">
    <name type="scientific">Methylococcus capsulatus</name>
    <dbReference type="NCBI Taxonomy" id="414"/>
    <lineage>
        <taxon>Bacteria</taxon>
        <taxon>Pseudomonadati</taxon>
        <taxon>Pseudomonadota</taxon>
        <taxon>Gammaproteobacteria</taxon>
        <taxon>Methylococcales</taxon>
        <taxon>Methylococcaceae</taxon>
        <taxon>Methylococcus</taxon>
    </lineage>
</organism>
<protein>
    <submittedName>
        <fullName evidence="4">Outer membrane protein, multidrug efflux system</fullName>
    </submittedName>
</protein>
<evidence type="ECO:0000313" key="5">
    <source>
        <dbReference type="Proteomes" id="UP001158598"/>
    </source>
</evidence>
<dbReference type="Pfam" id="PF02321">
    <property type="entry name" value="OEP"/>
    <property type="match status" value="2"/>
</dbReference>
<keyword evidence="2" id="KW-1134">Transmembrane beta strand</keyword>
<dbReference type="NCBIfam" id="TIGR01845">
    <property type="entry name" value="outer_NodT"/>
    <property type="match status" value="1"/>
</dbReference>
<feature type="region of interest" description="Disordered" evidence="3">
    <location>
        <begin position="514"/>
        <end position="539"/>
    </location>
</feature>
<keyword evidence="2" id="KW-0564">Palmitate</keyword>
<dbReference type="PANTHER" id="PTHR30203">
    <property type="entry name" value="OUTER MEMBRANE CATION EFFLUX PROTEIN"/>
    <property type="match status" value="1"/>
</dbReference>
<dbReference type="Gene3D" id="2.20.200.10">
    <property type="entry name" value="Outer membrane efflux proteins (OEP)"/>
    <property type="match status" value="1"/>
</dbReference>
<comment type="subcellular location">
    <subcellularLocation>
        <location evidence="2">Cell outer membrane</location>
        <topology evidence="2">Lipid-anchor</topology>
    </subcellularLocation>
</comment>
<dbReference type="EMBL" id="OX458332">
    <property type="protein sequence ID" value="CAI8780923.1"/>
    <property type="molecule type" value="Genomic_DNA"/>
</dbReference>
<accession>A0AA35XUJ9</accession>
<reference evidence="4" key="1">
    <citation type="submission" date="2023-03" db="EMBL/GenBank/DDBJ databases">
        <authorList>
            <person name="Pearce D."/>
        </authorList>
    </citation>
    <scope>NUCLEOTIDE SEQUENCE</scope>
    <source>
        <strain evidence="4">Mc</strain>
    </source>
</reference>
<keyword evidence="2" id="KW-0449">Lipoprotein</keyword>
<dbReference type="InterPro" id="IPR010131">
    <property type="entry name" value="MdtP/NodT-like"/>
</dbReference>
<dbReference type="Proteomes" id="UP001158598">
    <property type="component" value="Chromosome"/>
</dbReference>
<keyword evidence="2" id="KW-0472">Membrane</keyword>
<dbReference type="GO" id="GO:0009279">
    <property type="term" value="C:cell outer membrane"/>
    <property type="evidence" value="ECO:0007669"/>
    <property type="project" value="UniProtKB-SubCell"/>
</dbReference>
<evidence type="ECO:0000313" key="4">
    <source>
        <dbReference type="EMBL" id="CAI8780923.1"/>
    </source>
</evidence>
<keyword evidence="2" id="KW-0812">Transmembrane</keyword>